<name>A0A0A9EHH5_ARUDO</name>
<feature type="region of interest" description="Disordered" evidence="1">
    <location>
        <begin position="1"/>
        <end position="30"/>
    </location>
</feature>
<accession>A0A0A9EHH5</accession>
<organism evidence="2">
    <name type="scientific">Arundo donax</name>
    <name type="common">Giant reed</name>
    <name type="synonym">Donax arundinaceus</name>
    <dbReference type="NCBI Taxonomy" id="35708"/>
    <lineage>
        <taxon>Eukaryota</taxon>
        <taxon>Viridiplantae</taxon>
        <taxon>Streptophyta</taxon>
        <taxon>Embryophyta</taxon>
        <taxon>Tracheophyta</taxon>
        <taxon>Spermatophyta</taxon>
        <taxon>Magnoliopsida</taxon>
        <taxon>Liliopsida</taxon>
        <taxon>Poales</taxon>
        <taxon>Poaceae</taxon>
        <taxon>PACMAD clade</taxon>
        <taxon>Arundinoideae</taxon>
        <taxon>Arundineae</taxon>
        <taxon>Arundo</taxon>
    </lineage>
</organism>
<reference evidence="2" key="2">
    <citation type="journal article" date="2015" name="Data Brief">
        <title>Shoot transcriptome of the giant reed, Arundo donax.</title>
        <authorList>
            <person name="Barrero R.A."/>
            <person name="Guerrero F.D."/>
            <person name="Moolhuijzen P."/>
            <person name="Goolsby J.A."/>
            <person name="Tidwell J."/>
            <person name="Bellgard S.E."/>
            <person name="Bellgard M.I."/>
        </authorList>
    </citation>
    <scope>NUCLEOTIDE SEQUENCE</scope>
    <source>
        <tissue evidence="2">Shoot tissue taken approximately 20 cm above the soil surface</tissue>
    </source>
</reference>
<evidence type="ECO:0000313" key="2">
    <source>
        <dbReference type="EMBL" id="JAD99526.1"/>
    </source>
</evidence>
<reference evidence="2" key="1">
    <citation type="submission" date="2014-09" db="EMBL/GenBank/DDBJ databases">
        <authorList>
            <person name="Magalhaes I.L.F."/>
            <person name="Oliveira U."/>
            <person name="Santos F.R."/>
            <person name="Vidigal T.H.D.A."/>
            <person name="Brescovit A.D."/>
            <person name="Santos A.J."/>
        </authorList>
    </citation>
    <scope>NUCLEOTIDE SEQUENCE</scope>
    <source>
        <tissue evidence="2">Shoot tissue taken approximately 20 cm above the soil surface</tissue>
    </source>
</reference>
<proteinExistence type="predicted"/>
<evidence type="ECO:0000256" key="1">
    <source>
        <dbReference type="SAM" id="MobiDB-lite"/>
    </source>
</evidence>
<dbReference type="EMBL" id="GBRH01198369">
    <property type="protein sequence ID" value="JAD99526.1"/>
    <property type="molecule type" value="Transcribed_RNA"/>
</dbReference>
<sequence>MRSRHRSTISLPTAGIRAILSTHHQSNKVT</sequence>
<protein>
    <submittedName>
        <fullName evidence="2">Uncharacterized protein</fullName>
    </submittedName>
</protein>
<dbReference type="AlphaFoldDB" id="A0A0A9EHH5"/>